<keyword evidence="15" id="KW-1185">Reference proteome</keyword>
<feature type="transmembrane region" description="Helical" evidence="11">
    <location>
        <begin position="12"/>
        <end position="31"/>
    </location>
</feature>
<keyword evidence="8 11" id="KW-1133">Transmembrane helix</keyword>
<dbReference type="SUPFAM" id="SSF56519">
    <property type="entry name" value="Penicillin binding protein dimerisation domain"/>
    <property type="match status" value="2"/>
</dbReference>
<evidence type="ECO:0000256" key="5">
    <source>
        <dbReference type="ARBA" id="ARBA00022692"/>
    </source>
</evidence>
<evidence type="ECO:0000259" key="13">
    <source>
        <dbReference type="Pfam" id="PF03717"/>
    </source>
</evidence>
<evidence type="ECO:0000256" key="3">
    <source>
        <dbReference type="ARBA" id="ARBA00007171"/>
    </source>
</evidence>
<evidence type="ECO:0000256" key="6">
    <source>
        <dbReference type="ARBA" id="ARBA00022960"/>
    </source>
</evidence>
<evidence type="ECO:0000313" key="14">
    <source>
        <dbReference type="EMBL" id="NBI05730.1"/>
    </source>
</evidence>
<evidence type="ECO:0000256" key="7">
    <source>
        <dbReference type="ARBA" id="ARBA00022984"/>
    </source>
</evidence>
<evidence type="ECO:0000256" key="8">
    <source>
        <dbReference type="ARBA" id="ARBA00022989"/>
    </source>
</evidence>
<comment type="subcellular location">
    <subcellularLocation>
        <location evidence="2">Cell membrane</location>
    </subcellularLocation>
    <subcellularLocation>
        <location evidence="1">Membrane</location>
        <topology evidence="1">Single-pass membrane protein</topology>
    </subcellularLocation>
</comment>
<dbReference type="InterPro" id="IPR036138">
    <property type="entry name" value="PBP_dimer_sf"/>
</dbReference>
<dbReference type="InterPro" id="IPR050515">
    <property type="entry name" value="Beta-lactam/transpept"/>
</dbReference>
<dbReference type="Proteomes" id="UP000467132">
    <property type="component" value="Unassembled WGS sequence"/>
</dbReference>
<dbReference type="Gene3D" id="3.40.710.10">
    <property type="entry name" value="DD-peptidase/beta-lactamase superfamily"/>
    <property type="match status" value="1"/>
</dbReference>
<dbReference type="GO" id="GO:0008658">
    <property type="term" value="F:penicillin binding"/>
    <property type="evidence" value="ECO:0007669"/>
    <property type="project" value="InterPro"/>
</dbReference>
<keyword evidence="6" id="KW-0133">Cell shape</keyword>
<dbReference type="Pfam" id="PF03717">
    <property type="entry name" value="PBP_dimer"/>
    <property type="match status" value="2"/>
</dbReference>
<dbReference type="GO" id="GO:0005886">
    <property type="term" value="C:plasma membrane"/>
    <property type="evidence" value="ECO:0007669"/>
    <property type="project" value="TreeGrafter"/>
</dbReference>
<dbReference type="InterPro" id="IPR005311">
    <property type="entry name" value="PBP_dimer"/>
</dbReference>
<dbReference type="InterPro" id="IPR012338">
    <property type="entry name" value="Beta-lactam/transpept-like"/>
</dbReference>
<evidence type="ECO:0000259" key="12">
    <source>
        <dbReference type="Pfam" id="PF00905"/>
    </source>
</evidence>
<dbReference type="PANTHER" id="PTHR30627:SF2">
    <property type="entry name" value="PEPTIDOGLYCAN D,D-TRANSPEPTIDASE MRDA"/>
    <property type="match status" value="1"/>
</dbReference>
<organism evidence="14 15">
    <name type="scientific">Senegalia massiliensis</name>
    <dbReference type="NCBI Taxonomy" id="1720316"/>
    <lineage>
        <taxon>Bacteria</taxon>
        <taxon>Bacillati</taxon>
        <taxon>Bacillota</taxon>
        <taxon>Clostridia</taxon>
        <taxon>Eubacteriales</taxon>
        <taxon>Clostridiaceae</taxon>
        <taxon>Senegalia</taxon>
    </lineage>
</organism>
<feature type="domain" description="Penicillin-binding protein transpeptidase" evidence="12">
    <location>
        <begin position="705"/>
        <end position="1128"/>
    </location>
</feature>
<keyword evidence="7" id="KW-0573">Peptidoglycan synthesis</keyword>
<dbReference type="InterPro" id="IPR001460">
    <property type="entry name" value="PCN-bd_Tpept"/>
</dbReference>
<protein>
    <recommendedName>
        <fullName evidence="16">Penicillin-binding protein</fullName>
    </recommendedName>
</protein>
<feature type="domain" description="Penicillin-binding protein dimerisation" evidence="13">
    <location>
        <begin position="485"/>
        <end position="643"/>
    </location>
</feature>
<keyword evidence="4" id="KW-1003">Cell membrane</keyword>
<keyword evidence="9 11" id="KW-0472">Membrane</keyword>
<dbReference type="EMBL" id="QXXA01000004">
    <property type="protein sequence ID" value="NBI05730.1"/>
    <property type="molecule type" value="Genomic_DNA"/>
</dbReference>
<feature type="domain" description="Penicillin-binding protein dimerisation" evidence="13">
    <location>
        <begin position="55"/>
        <end position="111"/>
    </location>
</feature>
<proteinExistence type="inferred from homology"/>
<dbReference type="RefSeq" id="WP_160196223.1">
    <property type="nucleotide sequence ID" value="NZ_QXXA01000004.1"/>
</dbReference>
<reference evidence="14 15" key="1">
    <citation type="submission" date="2018-08" db="EMBL/GenBank/DDBJ databases">
        <title>Murine metabolic-syndrome-specific gut microbial biobank.</title>
        <authorList>
            <person name="Liu C."/>
        </authorList>
    </citation>
    <scope>NUCLEOTIDE SEQUENCE [LARGE SCALE GENOMIC DNA]</scope>
    <source>
        <strain evidence="14 15">583</strain>
    </source>
</reference>
<evidence type="ECO:0000256" key="2">
    <source>
        <dbReference type="ARBA" id="ARBA00004236"/>
    </source>
</evidence>
<dbReference type="Pfam" id="PF00905">
    <property type="entry name" value="Transpeptidase"/>
    <property type="match status" value="1"/>
</dbReference>
<evidence type="ECO:0000256" key="10">
    <source>
        <dbReference type="ARBA" id="ARBA00023316"/>
    </source>
</evidence>
<dbReference type="PANTHER" id="PTHR30627">
    <property type="entry name" value="PEPTIDOGLYCAN D,D-TRANSPEPTIDASE"/>
    <property type="match status" value="1"/>
</dbReference>
<comment type="similarity">
    <text evidence="3">Belongs to the transpeptidase family.</text>
</comment>
<evidence type="ECO:0000256" key="4">
    <source>
        <dbReference type="ARBA" id="ARBA00022475"/>
    </source>
</evidence>
<name>A0A845QUM2_9CLOT</name>
<dbReference type="GO" id="GO:0071555">
    <property type="term" value="P:cell wall organization"/>
    <property type="evidence" value="ECO:0007669"/>
    <property type="project" value="TreeGrafter"/>
</dbReference>
<keyword evidence="5 11" id="KW-0812">Transmembrane</keyword>
<dbReference type="AlphaFoldDB" id="A0A845QUM2"/>
<evidence type="ECO:0000256" key="11">
    <source>
        <dbReference type="SAM" id="Phobius"/>
    </source>
</evidence>
<gene>
    <name evidence="14" type="ORF">D3Z33_02525</name>
</gene>
<keyword evidence="10" id="KW-0961">Cell wall biogenesis/degradation</keyword>
<dbReference type="OrthoDB" id="9757901at2"/>
<comment type="caution">
    <text evidence="14">The sequence shown here is derived from an EMBL/GenBank/DDBJ whole genome shotgun (WGS) entry which is preliminary data.</text>
</comment>
<evidence type="ECO:0000256" key="1">
    <source>
        <dbReference type="ARBA" id="ARBA00004167"/>
    </source>
</evidence>
<accession>A0A845QUM2</accession>
<sequence>MEKLIDKLKNRYSLLIIIITVIFSIMAFKLAEITIIHGDEYREKADNTKVKKIPTPAPRGNILDVNGKVLAENRTGFTVQIMKDEFIENDKNVSSIKIMSLLEKQGENYIDEFPITLSSIDYKNEKDFFEADTNITDDIAELLIQNGLVDDLLDMTYEHITDFNEYRFSVANRALSALNEAKEVLKLPIKIDYKDGKVDYKYKEGEDIESWKEELNLSKTKNPKSDIIQLLLRDNERVKSLISHPIVRKFSYELLDKKGKVNNYKLVDYKFSFDNDYRDIKKNLMTHIETEMLSLIDDGLTEEAELELFGEIKPKGTEAQKENTINQLKNKYPNIYPSISFETSAKQDFITLLKYRNFKDMMIFGYEKEGESTTLGLELLSYLNNKNVEIPFIYAPDDGNIFEFTNDKEKNKFINKNNLQKDISADAAIEIFIKEEKLFDEFVILDDIKVNTQSFLLQYINPKISISKWEYTSLIDKEKWIESKNIKKYKDAEDVFEKLVEKSNIDKDKNITNELNIYEKRFILLLNDLLTKQGYRAYEPITIAYNIKDETVAMIKERNMYFPGIKTSLEPLRYYPMGETAAHTLGYLGKISQADEIDQYINKGDYSRNDIIGKTGIEKEFEDYLNGKDGHKLIEVDAFGNTHKTNGEEAPVPGNNVKLTIDYDLQKKAEESLKETIEKLQTGGTYESEYGNYKFNKPYRNAKSGATVALNVKTGEVLAIANYPSYDPNLFSTGITLSDYENLRPENEKDPLAPRPLFNMALRSTIPPGSSFKMLPALAGLEKGLNPYEKVNSLGYVDLGGGTKPACWIWNDYRGTHGPTNMYEAIEKSCNYYFYTLAAGKNLRTNRKFGVQVTVEDMRNMSKQFGLNEKTGIEIPEEKSGRVPNEEDKLVGANLRLKSLLESKKESLVEGKKLKDKDIDEFMDIFSEWANRENMSAKEVIDELERLDVVEEEMSSLKDYLVYTYFREARFKLDDALYTSIGQGQNAYTPIQIANMVSTIANGGYKNELTIIDDITSYDGKDIGYEKKQKRERIELKDYNYLEEIKKGMLQVVERGSVKRIFNNFPVKVAGKTGTAQAGKNPVTKNDYDNYAWFVGFAPYDDPEIAVATVIFQGGSGGNSAPITRDIIGHYLEVNKDKKEEK</sequence>
<dbReference type="Gene3D" id="3.90.1310.10">
    <property type="entry name" value="Penicillin-binding protein 2a (Domain 2)"/>
    <property type="match status" value="2"/>
</dbReference>
<evidence type="ECO:0000256" key="9">
    <source>
        <dbReference type="ARBA" id="ARBA00023136"/>
    </source>
</evidence>
<evidence type="ECO:0000313" key="15">
    <source>
        <dbReference type="Proteomes" id="UP000467132"/>
    </source>
</evidence>
<evidence type="ECO:0008006" key="16">
    <source>
        <dbReference type="Google" id="ProtNLM"/>
    </source>
</evidence>
<dbReference type="SUPFAM" id="SSF56601">
    <property type="entry name" value="beta-lactamase/transpeptidase-like"/>
    <property type="match status" value="1"/>
</dbReference>